<keyword evidence="3" id="KW-0732">Signal</keyword>
<dbReference type="EMBL" id="JACBYQ010000002">
    <property type="protein sequence ID" value="NYE95802.1"/>
    <property type="molecule type" value="Genomic_DNA"/>
</dbReference>
<feature type="chain" id="PRO_5031007273" evidence="3">
    <location>
        <begin position="27"/>
        <end position="670"/>
    </location>
</feature>
<keyword evidence="2" id="KW-1133">Transmembrane helix</keyword>
<keyword evidence="2" id="KW-0472">Membrane</keyword>
<feature type="region of interest" description="Disordered" evidence="1">
    <location>
        <begin position="600"/>
        <end position="635"/>
    </location>
</feature>
<evidence type="ECO:0000256" key="2">
    <source>
        <dbReference type="SAM" id="Phobius"/>
    </source>
</evidence>
<evidence type="ECO:0000313" key="6">
    <source>
        <dbReference type="EMBL" id="NYE95802.1"/>
    </source>
</evidence>
<dbReference type="NCBIfam" id="TIGR01451">
    <property type="entry name" value="B_ant_repeat"/>
    <property type="match status" value="1"/>
</dbReference>
<keyword evidence="7" id="KW-1185">Reference proteome</keyword>
<comment type="caution">
    <text evidence="6">The sequence shown here is derived from an EMBL/GenBank/DDBJ whole genome shotgun (WGS) entry which is preliminary data.</text>
</comment>
<feature type="compositionally biased region" description="Low complexity" evidence="1">
    <location>
        <begin position="600"/>
        <end position="620"/>
    </location>
</feature>
<organism evidence="6 7">
    <name type="scientific">Psychromicrobium silvestre</name>
    <dbReference type="NCBI Taxonomy" id="1645614"/>
    <lineage>
        <taxon>Bacteria</taxon>
        <taxon>Bacillati</taxon>
        <taxon>Actinomycetota</taxon>
        <taxon>Actinomycetes</taxon>
        <taxon>Micrococcales</taxon>
        <taxon>Micrococcaceae</taxon>
        <taxon>Psychromicrobium</taxon>
    </lineage>
</organism>
<dbReference type="InterPro" id="IPR048834">
    <property type="entry name" value="SpaA_pre-album"/>
</dbReference>
<dbReference type="Proteomes" id="UP000521748">
    <property type="component" value="Unassembled WGS sequence"/>
</dbReference>
<feature type="domain" description="DUF7507" evidence="5">
    <location>
        <begin position="483"/>
        <end position="582"/>
    </location>
</feature>
<keyword evidence="2" id="KW-0812">Transmembrane</keyword>
<name>A0A7Y9LUF3_9MICC</name>
<reference evidence="6 7" key="1">
    <citation type="submission" date="2020-07" db="EMBL/GenBank/DDBJ databases">
        <title>Sequencing the genomes of 1000 actinobacteria strains.</title>
        <authorList>
            <person name="Klenk H.-P."/>
        </authorList>
    </citation>
    <scope>NUCLEOTIDE SEQUENCE [LARGE SCALE GENOMIC DNA]</scope>
    <source>
        <strain evidence="6 7">DSM 102047</strain>
    </source>
</reference>
<dbReference type="Pfam" id="PF24346">
    <property type="entry name" value="DUF7507"/>
    <property type="match status" value="2"/>
</dbReference>
<evidence type="ECO:0000313" key="7">
    <source>
        <dbReference type="Proteomes" id="UP000521748"/>
    </source>
</evidence>
<gene>
    <name evidence="6" type="ORF">FHU41_002052</name>
</gene>
<dbReference type="InterPro" id="IPR047589">
    <property type="entry name" value="DUF11_rpt"/>
</dbReference>
<feature type="domain" description="DUF7507" evidence="5">
    <location>
        <begin position="368"/>
        <end position="466"/>
    </location>
</feature>
<dbReference type="Pfam" id="PF20674">
    <property type="entry name" value="SpaA_3"/>
    <property type="match status" value="1"/>
</dbReference>
<evidence type="ECO:0000259" key="5">
    <source>
        <dbReference type="Pfam" id="PF24346"/>
    </source>
</evidence>
<dbReference type="InterPro" id="IPR055354">
    <property type="entry name" value="DUF7507"/>
</dbReference>
<sequence>MRPWVFIAAIIALVFGSVVAAAPASAAPTGASCGFATGGGAYPSTTCWIDWSGYDPVLARSATGQDMTMPMGAYTVSFNVTDRPIPGWRQRTVRPSGSVGLFDSPGYYAGLPGLPVLYTDIGTGSFSANTLTIGNVQVTLNGAPVSGYSLVSASPETQDPYVGALGETSNWTSDQPIQVIDHGGTFSTGSGCQIPTPGDGTTSVYCAGASAGTTSAYGLIVSAPAATSLSASMYLGTRGEREGAAFGLMVSRVNLSKQVQGRIDSADSFDLTTAITGQTLGTASTGTADSATTGSQIIVPNGPVALSEAPTPGSTTVLDYYNQAWQCANATSASTTALPSGSGLSQSFTPKLGDDVSCTLTNSALPTGISVVKTADKASVTAGESVTYSFAVTNTGQVPLDGVAINEGAFAGSGTLSAVTCAATVLAPSASTTCTASYQATQADVDTGEFLNTASAQGTVTGTTAVVTSTPSTATVKAPGQAGLSFTKTANVDSAAAGDQVVYTVKAVNSGTLTLHDVAISEDSFTGAGTLGSLACAEPQPAQLAPGQELSCTVSYRVQAGDKGDLINTASANGLDPSGASIGAKDDAVVAIKQLVKPTVTPTATPTPTAAVTPTAAPSPTVAPTPSADPAPQQDELAYTGASGLLWFTAFGVLLIIAGVVTLRVRRSTK</sequence>
<evidence type="ECO:0000259" key="4">
    <source>
        <dbReference type="Pfam" id="PF20674"/>
    </source>
</evidence>
<dbReference type="PROSITE" id="PS51257">
    <property type="entry name" value="PROKAR_LIPOPROTEIN"/>
    <property type="match status" value="1"/>
</dbReference>
<feature type="domain" description="SpaA-like prealbumin fold" evidence="4">
    <location>
        <begin position="253"/>
        <end position="363"/>
    </location>
</feature>
<proteinExistence type="predicted"/>
<protein>
    <submittedName>
        <fullName evidence="6">Uncharacterized protein</fullName>
    </submittedName>
</protein>
<evidence type="ECO:0000256" key="1">
    <source>
        <dbReference type="SAM" id="MobiDB-lite"/>
    </source>
</evidence>
<evidence type="ECO:0000256" key="3">
    <source>
        <dbReference type="SAM" id="SignalP"/>
    </source>
</evidence>
<feature type="signal peptide" evidence="3">
    <location>
        <begin position="1"/>
        <end position="26"/>
    </location>
</feature>
<dbReference type="RefSeq" id="WP_179389538.1">
    <property type="nucleotide sequence ID" value="NZ_JACBYQ010000002.1"/>
</dbReference>
<dbReference type="AlphaFoldDB" id="A0A7Y9LUF3"/>
<accession>A0A7Y9LUF3</accession>
<feature type="transmembrane region" description="Helical" evidence="2">
    <location>
        <begin position="645"/>
        <end position="665"/>
    </location>
</feature>